<reference evidence="1 2" key="1">
    <citation type="submission" date="2020-09" db="EMBL/GenBank/DDBJ databases">
        <title>Paenibacillus sp. strain PR3 16S rRNA gene Genome sequencing and assembly.</title>
        <authorList>
            <person name="Kim J."/>
        </authorList>
    </citation>
    <scope>NUCLEOTIDE SEQUENCE [LARGE SCALE GENOMIC DNA]</scope>
    <source>
        <strain evidence="1 2">PR3</strain>
    </source>
</reference>
<keyword evidence="2" id="KW-1185">Reference proteome</keyword>
<organism evidence="1 2">
    <name type="scientific">Paenibacillus terricola</name>
    <dbReference type="NCBI Taxonomy" id="2763503"/>
    <lineage>
        <taxon>Bacteria</taxon>
        <taxon>Bacillati</taxon>
        <taxon>Bacillota</taxon>
        <taxon>Bacilli</taxon>
        <taxon>Bacillales</taxon>
        <taxon>Paenibacillaceae</taxon>
        <taxon>Paenibacillus</taxon>
    </lineage>
</organism>
<name>A0ABR8MUD6_9BACL</name>
<proteinExistence type="predicted"/>
<dbReference type="Proteomes" id="UP000609346">
    <property type="component" value="Unassembled WGS sequence"/>
</dbReference>
<evidence type="ECO:0000313" key="1">
    <source>
        <dbReference type="EMBL" id="MBD3919225.1"/>
    </source>
</evidence>
<dbReference type="RefSeq" id="WP_191203483.1">
    <property type="nucleotide sequence ID" value="NZ_JACXZA010000002.1"/>
</dbReference>
<comment type="caution">
    <text evidence="1">The sequence shown here is derived from an EMBL/GenBank/DDBJ whole genome shotgun (WGS) entry which is preliminary data.</text>
</comment>
<accession>A0ABR8MUD6</accession>
<gene>
    <name evidence="1" type="ORF">H8B09_10715</name>
</gene>
<sequence length="57" mass="6650">MRHELIHMLSHLEDEQLMAAVITNLNAEGYSSLLHHLAYTSLSTQDRWSEVMSRLLR</sequence>
<evidence type="ECO:0000313" key="2">
    <source>
        <dbReference type="Proteomes" id="UP000609346"/>
    </source>
</evidence>
<dbReference type="EMBL" id="JACXZA010000002">
    <property type="protein sequence ID" value="MBD3919225.1"/>
    <property type="molecule type" value="Genomic_DNA"/>
</dbReference>
<protein>
    <submittedName>
        <fullName evidence="1">Uncharacterized protein</fullName>
    </submittedName>
</protein>